<dbReference type="InParanoid" id="K1WLP5"/>
<feature type="region of interest" description="Disordered" evidence="1">
    <location>
        <begin position="150"/>
        <end position="174"/>
    </location>
</feature>
<dbReference type="KEGG" id="mbe:MBM_08590"/>
<feature type="region of interest" description="Disordered" evidence="1">
    <location>
        <begin position="53"/>
        <end position="72"/>
    </location>
</feature>
<dbReference type="eggNOG" id="ENOG502SDN7">
    <property type="taxonomic scope" value="Eukaryota"/>
</dbReference>
<sequence length="226" mass="25204">MSKKATIPDAWDDDWESQADKADPAAESTNAKGPEAAADGGVKLTKAERLAQHKENQKKIWENAQEPETPYFLSTRAPVPLTQEFKPALKLLSRKPTPNMVQKIDPLTGLATMTLEDEEEEEEVIKKDLPTAEELRAQREEKQRRYNEARARILGPAGGSMSGSGTPPEGRSGDCKAVFESIREQGFVRSELHAEADYDTAAHRIWKEHAQGRRSNYTCTTRTGQQ</sequence>
<reference evidence="2 3" key="1">
    <citation type="journal article" date="2012" name="BMC Genomics">
        <title>Sequencing the genome of Marssonina brunnea reveals fungus-poplar co-evolution.</title>
        <authorList>
            <person name="Zhu S."/>
            <person name="Cao Y.-Z."/>
            <person name="Jiang C."/>
            <person name="Tan B.-Y."/>
            <person name="Wang Z."/>
            <person name="Feng S."/>
            <person name="Zhang L."/>
            <person name="Su X.-H."/>
            <person name="Brejova B."/>
            <person name="Vinar T."/>
            <person name="Xu M."/>
            <person name="Wang M.-X."/>
            <person name="Zhang S.-G."/>
            <person name="Huang M.-R."/>
            <person name="Wu R."/>
            <person name="Zhou Y."/>
        </authorList>
    </citation>
    <scope>NUCLEOTIDE SEQUENCE [LARGE SCALE GENOMIC DNA]</scope>
    <source>
        <strain evidence="2 3">MB_m1</strain>
    </source>
</reference>
<accession>K1WLP5</accession>
<dbReference type="HOGENOM" id="CLU_060774_1_0_1"/>
<keyword evidence="3" id="KW-1185">Reference proteome</keyword>
<evidence type="ECO:0000313" key="3">
    <source>
        <dbReference type="Proteomes" id="UP000006753"/>
    </source>
</evidence>
<proteinExistence type="predicted"/>
<organism evidence="2 3">
    <name type="scientific">Marssonina brunnea f. sp. multigermtubi (strain MB_m1)</name>
    <name type="common">Marssonina leaf spot fungus</name>
    <dbReference type="NCBI Taxonomy" id="1072389"/>
    <lineage>
        <taxon>Eukaryota</taxon>
        <taxon>Fungi</taxon>
        <taxon>Dikarya</taxon>
        <taxon>Ascomycota</taxon>
        <taxon>Pezizomycotina</taxon>
        <taxon>Leotiomycetes</taxon>
        <taxon>Helotiales</taxon>
        <taxon>Drepanopezizaceae</taxon>
        <taxon>Drepanopeziza</taxon>
    </lineage>
</organism>
<dbReference type="OrthoDB" id="5422283at2759"/>
<dbReference type="OMA" id="QTFHYLE"/>
<dbReference type="Proteomes" id="UP000006753">
    <property type="component" value="Unassembled WGS sequence"/>
</dbReference>
<gene>
    <name evidence="2" type="ORF">MBM_08590</name>
</gene>
<evidence type="ECO:0000313" key="2">
    <source>
        <dbReference type="EMBL" id="EKD13147.1"/>
    </source>
</evidence>
<name>K1WLP5_MARBU</name>
<protein>
    <recommendedName>
        <fullName evidence="4">SUZ domain-containing protein</fullName>
    </recommendedName>
</protein>
<dbReference type="AlphaFoldDB" id="K1WLP5"/>
<feature type="region of interest" description="Disordered" evidence="1">
    <location>
        <begin position="1"/>
        <end position="42"/>
    </location>
</feature>
<dbReference type="STRING" id="1072389.K1WLP5"/>
<dbReference type="EMBL" id="JH921451">
    <property type="protein sequence ID" value="EKD13147.1"/>
    <property type="molecule type" value="Genomic_DNA"/>
</dbReference>
<evidence type="ECO:0000256" key="1">
    <source>
        <dbReference type="SAM" id="MobiDB-lite"/>
    </source>
</evidence>
<evidence type="ECO:0008006" key="4">
    <source>
        <dbReference type="Google" id="ProtNLM"/>
    </source>
</evidence>